<dbReference type="Pfam" id="PF05731">
    <property type="entry name" value="TROVE"/>
    <property type="match status" value="1"/>
</dbReference>
<dbReference type="GO" id="GO:0003723">
    <property type="term" value="F:RNA binding"/>
    <property type="evidence" value="ECO:0007669"/>
    <property type="project" value="UniProtKB-KW"/>
</dbReference>
<dbReference type="InterPro" id="IPR037214">
    <property type="entry name" value="TROVE_dom_sf"/>
</dbReference>
<dbReference type="InterPro" id="IPR040322">
    <property type="entry name" value="TROVE2"/>
</dbReference>
<keyword evidence="5" id="KW-0694">RNA-binding</keyword>
<gene>
    <name evidence="8" type="ORF">DPMN_110371</name>
</gene>
<evidence type="ECO:0000256" key="6">
    <source>
        <dbReference type="ARBA" id="ARBA00023274"/>
    </source>
</evidence>
<dbReference type="PANTHER" id="PTHR14202">
    <property type="entry name" value="60 KDA RIBONUCLEOPROTEIN SSA/RO"/>
    <property type="match status" value="1"/>
</dbReference>
<dbReference type="GO" id="GO:1990904">
    <property type="term" value="C:ribonucleoprotein complex"/>
    <property type="evidence" value="ECO:0007669"/>
    <property type="project" value="UniProtKB-KW"/>
</dbReference>
<evidence type="ECO:0000313" key="8">
    <source>
        <dbReference type="EMBL" id="KAH3836994.1"/>
    </source>
</evidence>
<accession>A0A9D4KCI8</accession>
<feature type="domain" description="TROVE" evidence="7">
    <location>
        <begin position="54"/>
        <end position="410"/>
    </location>
</feature>
<dbReference type="InterPro" id="IPR036465">
    <property type="entry name" value="vWFA_dom_sf"/>
</dbReference>
<dbReference type="GO" id="GO:0005737">
    <property type="term" value="C:cytoplasm"/>
    <property type="evidence" value="ECO:0007669"/>
    <property type="project" value="UniProtKB-SubCell"/>
</dbReference>
<dbReference type="PANTHER" id="PTHR14202:SF0">
    <property type="entry name" value="RNA-BINDING PROTEIN RO60"/>
    <property type="match status" value="1"/>
</dbReference>
<protein>
    <recommendedName>
        <fullName evidence="7">TROVE domain-containing protein</fullName>
    </recommendedName>
</protein>
<dbReference type="Pfam" id="PF25045">
    <property type="entry name" value="vWA_Ro60"/>
    <property type="match status" value="1"/>
</dbReference>
<dbReference type="Proteomes" id="UP000828390">
    <property type="component" value="Unassembled WGS sequence"/>
</dbReference>
<comment type="similarity">
    <text evidence="2">Belongs to the Ro 60 kDa family.</text>
</comment>
<reference evidence="8" key="1">
    <citation type="journal article" date="2019" name="bioRxiv">
        <title>The Genome of the Zebra Mussel, Dreissena polymorpha: A Resource for Invasive Species Research.</title>
        <authorList>
            <person name="McCartney M.A."/>
            <person name="Auch B."/>
            <person name="Kono T."/>
            <person name="Mallez S."/>
            <person name="Zhang Y."/>
            <person name="Obille A."/>
            <person name="Becker A."/>
            <person name="Abrahante J.E."/>
            <person name="Garbe J."/>
            <person name="Badalamenti J.P."/>
            <person name="Herman A."/>
            <person name="Mangelson H."/>
            <person name="Liachko I."/>
            <person name="Sullivan S."/>
            <person name="Sone E.D."/>
            <person name="Koren S."/>
            <person name="Silverstein K.A.T."/>
            <person name="Beckman K.B."/>
            <person name="Gohl D.M."/>
        </authorList>
    </citation>
    <scope>NUCLEOTIDE SEQUENCE</scope>
    <source>
        <strain evidence="8">Duluth1</strain>
        <tissue evidence="8">Whole animal</tissue>
    </source>
</reference>
<evidence type="ECO:0000256" key="5">
    <source>
        <dbReference type="ARBA" id="ARBA00022884"/>
    </source>
</evidence>
<dbReference type="SUPFAM" id="SSF140864">
    <property type="entry name" value="TROVE domain-like"/>
    <property type="match status" value="1"/>
</dbReference>
<proteinExistence type="inferred from homology"/>
<evidence type="ECO:0000313" key="9">
    <source>
        <dbReference type="Proteomes" id="UP000828390"/>
    </source>
</evidence>
<dbReference type="OrthoDB" id="6098064at2759"/>
<sequence>MGLLQSRTISSITILHISAKGILLDDDDDENGFAGVISDTNEIPQSQKIKPTQTKNRTGAYVWRVNDLNKLTRFIFLGSDNSFCYKATNIEPKREDAQCIDRLIADGRGEEVVKLILSISLEGRAARQNPTIFALALCARSNDAKTKKAAYEAFHKICRIPTHLFMFVRYCEQESNGTGWGRAHRNNIIKWYVNKCQNPVGLCRLVTKYRHREGFTHCDVLRLAHPKPKDNVTVVVYKYLTKGYKKLEKYLAENPGVKDDENASKMLEYLTAVERAKTCTDEDDIIEFIEKFGLEREHMPTQLLNSSKVWEALIKNLKMEATIRNLGKITSLGLCQPKSWVERALVERLADEELLKKSRTHPFKVLLALNTYKAGKGDKGHLTWIPNDAVLKALDDAYYTCFKAVEPTGKRFLLAIDVSGSMDAPCVGSTTITCKLAAAAMMMVTMRTEEHCDIVAFSHRLVPVDIKKTDTLPEVLKKTEALPFGGTDCALPMIHAQEQKKEYDVFIVYTDSETWFGKIHPSRALQEYRKQMNNPEAKLIVVGMASNGFSIADPEDFGMLDIVGFDSGATQTIAKFVLGEL</sequence>
<dbReference type="InterPro" id="IPR056800">
    <property type="entry name" value="vWA_Ro60"/>
</dbReference>
<keyword evidence="9" id="KW-1185">Reference proteome</keyword>
<name>A0A9D4KCI8_DREPO</name>
<dbReference type="AlphaFoldDB" id="A0A9D4KCI8"/>
<keyword evidence="4" id="KW-0479">Metal-binding</keyword>
<dbReference type="EMBL" id="JAIWYP010000004">
    <property type="protein sequence ID" value="KAH3836994.1"/>
    <property type="molecule type" value="Genomic_DNA"/>
</dbReference>
<dbReference type="GO" id="GO:0046872">
    <property type="term" value="F:metal ion binding"/>
    <property type="evidence" value="ECO:0007669"/>
    <property type="project" value="UniProtKB-KW"/>
</dbReference>
<comment type="subcellular location">
    <subcellularLocation>
        <location evidence="1">Cytoplasm</location>
    </subcellularLocation>
</comment>
<dbReference type="InterPro" id="IPR008858">
    <property type="entry name" value="TROVE_dom"/>
</dbReference>
<evidence type="ECO:0000256" key="4">
    <source>
        <dbReference type="ARBA" id="ARBA00022723"/>
    </source>
</evidence>
<organism evidence="8 9">
    <name type="scientific">Dreissena polymorpha</name>
    <name type="common">Zebra mussel</name>
    <name type="synonym">Mytilus polymorpha</name>
    <dbReference type="NCBI Taxonomy" id="45954"/>
    <lineage>
        <taxon>Eukaryota</taxon>
        <taxon>Metazoa</taxon>
        <taxon>Spiralia</taxon>
        <taxon>Lophotrochozoa</taxon>
        <taxon>Mollusca</taxon>
        <taxon>Bivalvia</taxon>
        <taxon>Autobranchia</taxon>
        <taxon>Heteroconchia</taxon>
        <taxon>Euheterodonta</taxon>
        <taxon>Imparidentia</taxon>
        <taxon>Neoheterodontei</taxon>
        <taxon>Myida</taxon>
        <taxon>Dreissenoidea</taxon>
        <taxon>Dreissenidae</taxon>
        <taxon>Dreissena</taxon>
    </lineage>
</organism>
<keyword evidence="6" id="KW-0687">Ribonucleoprotein</keyword>
<comment type="caution">
    <text evidence="8">The sequence shown here is derived from an EMBL/GenBank/DDBJ whole genome shotgun (WGS) entry which is preliminary data.</text>
</comment>
<dbReference type="Gene3D" id="3.40.50.410">
    <property type="entry name" value="von Willebrand factor, type A domain"/>
    <property type="match status" value="1"/>
</dbReference>
<evidence type="ECO:0000256" key="3">
    <source>
        <dbReference type="ARBA" id="ARBA00022490"/>
    </source>
</evidence>
<reference evidence="8" key="2">
    <citation type="submission" date="2020-11" db="EMBL/GenBank/DDBJ databases">
        <authorList>
            <person name="McCartney M.A."/>
            <person name="Auch B."/>
            <person name="Kono T."/>
            <person name="Mallez S."/>
            <person name="Becker A."/>
            <person name="Gohl D.M."/>
            <person name="Silverstein K.A.T."/>
            <person name="Koren S."/>
            <person name="Bechman K.B."/>
            <person name="Herman A."/>
            <person name="Abrahante J.E."/>
            <person name="Garbe J."/>
        </authorList>
    </citation>
    <scope>NUCLEOTIDE SEQUENCE</scope>
    <source>
        <strain evidence="8">Duluth1</strain>
        <tissue evidence="8">Whole animal</tissue>
    </source>
</reference>
<dbReference type="PROSITE" id="PS50988">
    <property type="entry name" value="TROVE"/>
    <property type="match status" value="1"/>
</dbReference>
<evidence type="ECO:0000259" key="7">
    <source>
        <dbReference type="PROSITE" id="PS50988"/>
    </source>
</evidence>
<keyword evidence="3" id="KW-0963">Cytoplasm</keyword>
<dbReference type="SUPFAM" id="SSF53300">
    <property type="entry name" value="vWA-like"/>
    <property type="match status" value="1"/>
</dbReference>
<evidence type="ECO:0000256" key="2">
    <source>
        <dbReference type="ARBA" id="ARBA00007814"/>
    </source>
</evidence>
<evidence type="ECO:0000256" key="1">
    <source>
        <dbReference type="ARBA" id="ARBA00004496"/>
    </source>
</evidence>